<proteinExistence type="predicted"/>
<feature type="region of interest" description="Disordered" evidence="1">
    <location>
        <begin position="514"/>
        <end position="630"/>
    </location>
</feature>
<dbReference type="InterPro" id="IPR055449">
    <property type="entry name" value="Iec3-like_M"/>
</dbReference>
<evidence type="ECO:0000259" key="3">
    <source>
        <dbReference type="Pfam" id="PF24244"/>
    </source>
</evidence>
<dbReference type="AlphaFoldDB" id="A0AAD6NGI0"/>
<feature type="domain" description="INO80 complex subunit 3-like middle region" evidence="3">
    <location>
        <begin position="477"/>
        <end position="519"/>
    </location>
</feature>
<feature type="region of interest" description="Disordered" evidence="1">
    <location>
        <begin position="325"/>
        <end position="496"/>
    </location>
</feature>
<dbReference type="InterPro" id="IPR032742">
    <property type="entry name" value="Iec3_N"/>
</dbReference>
<dbReference type="GO" id="GO:0031011">
    <property type="term" value="C:Ino80 complex"/>
    <property type="evidence" value="ECO:0007669"/>
    <property type="project" value="InterPro"/>
</dbReference>
<evidence type="ECO:0000313" key="5">
    <source>
        <dbReference type="Proteomes" id="UP001221413"/>
    </source>
</evidence>
<dbReference type="GO" id="GO:0006338">
    <property type="term" value="P:chromatin remodeling"/>
    <property type="evidence" value="ECO:0007669"/>
    <property type="project" value="InterPro"/>
</dbReference>
<feature type="compositionally biased region" description="Low complexity" evidence="1">
    <location>
        <begin position="477"/>
        <end position="488"/>
    </location>
</feature>
<dbReference type="Pfam" id="PF24244">
    <property type="entry name" value="Iec3-like_M"/>
    <property type="match status" value="1"/>
</dbReference>
<evidence type="ECO:0000313" key="4">
    <source>
        <dbReference type="EMBL" id="KAJ6257394.1"/>
    </source>
</evidence>
<feature type="compositionally biased region" description="Polar residues" evidence="1">
    <location>
        <begin position="359"/>
        <end position="389"/>
    </location>
</feature>
<dbReference type="Pfam" id="PF14612">
    <property type="entry name" value="Ino80_Iec3"/>
    <property type="match status" value="1"/>
</dbReference>
<feature type="domain" description="INO80 complex subunit 3 N-terminal" evidence="2">
    <location>
        <begin position="231"/>
        <end position="291"/>
    </location>
</feature>
<dbReference type="EMBL" id="JAQGDS010000011">
    <property type="protein sequence ID" value="KAJ6257394.1"/>
    <property type="molecule type" value="Genomic_DNA"/>
</dbReference>
<protein>
    <submittedName>
        <fullName evidence="4">Uncharacterized protein</fullName>
    </submittedName>
</protein>
<evidence type="ECO:0000256" key="1">
    <source>
        <dbReference type="SAM" id="MobiDB-lite"/>
    </source>
</evidence>
<keyword evidence="5" id="KW-1185">Reference proteome</keyword>
<feature type="compositionally biased region" description="Basic and acidic residues" evidence="1">
    <location>
        <begin position="586"/>
        <end position="603"/>
    </location>
</feature>
<feature type="compositionally biased region" description="Basic residues" evidence="1">
    <location>
        <begin position="615"/>
        <end position="624"/>
    </location>
</feature>
<name>A0AAD6NGI0_DREDA</name>
<accession>A0AAD6NGI0</accession>
<dbReference type="Proteomes" id="UP001221413">
    <property type="component" value="Unassembled WGS sequence"/>
</dbReference>
<sequence length="630" mass="69541">MSDTIEPISPRSHHDLTDKPDLVMELTNGDGIVTDRAFVTRSSVANASPIWRRMVEPDSGFKPLRRETYKMTQGDQELPVLSLTDDDFKAWLTILEITHLKMGRVLQRLSYQRFLELAKTCDKYNCAELFLPPPVAVAISTSIPTSLHVPPTSDSGTIFGPPSINPGLDIPLLDIYAFPPTLPDVSAPHGPSKQLDWSAFRDQLEMEISHSGGATASDRTNHDAEPKASYKSWKKKYRKLRHKFEGVMKRSDELFKQDLVATATIKRITEENNRLLDLLLDLNSNAHIQHKHYQSIGSPTSNTPPRMMTPDTLQQFQTRKFFVDDPEAGDEVNPDPASISLTVPANAAEPGPEPMDIDPSTSATTAENAQSSNTVESPSQTNPQYTPNGTVHDPSKPLTPPSQPADKPTNRREIPAPEEPAYSPGSTPPRFRETSPFLNPIEDEELPPGTIIHYHQEDSAFTAPSLPSGSPTHPKFPAATNASIPAAATEEEHHWPRNPMSVYCWLRKYQPQVFLQDNEAPGGKERKKKAKRSAEDEEDDHRPGHGPSSPAEPKPKRGGTRISFIGGASEASEGKVSAGTKRRRAQKDEGGEDTPEKEKEPRGSKSKSGSTKPPAAKKPRKSGMMKREED</sequence>
<organism evidence="4 5">
    <name type="scientific">Drechslerella dactyloides</name>
    <name type="common">Nematode-trapping fungus</name>
    <name type="synonym">Arthrobotrys dactyloides</name>
    <dbReference type="NCBI Taxonomy" id="74499"/>
    <lineage>
        <taxon>Eukaryota</taxon>
        <taxon>Fungi</taxon>
        <taxon>Dikarya</taxon>
        <taxon>Ascomycota</taxon>
        <taxon>Pezizomycotina</taxon>
        <taxon>Orbiliomycetes</taxon>
        <taxon>Orbiliales</taxon>
        <taxon>Orbiliaceae</taxon>
        <taxon>Drechslerella</taxon>
    </lineage>
</organism>
<reference evidence="4" key="1">
    <citation type="submission" date="2023-01" db="EMBL/GenBank/DDBJ databases">
        <title>The chitinases involved in constricting ring structure development in the nematode-trapping fungus Drechslerella dactyloides.</title>
        <authorList>
            <person name="Wang R."/>
            <person name="Zhang L."/>
            <person name="Tang P."/>
            <person name="Li S."/>
            <person name="Liang L."/>
        </authorList>
    </citation>
    <scope>NUCLEOTIDE SEQUENCE</scope>
    <source>
        <strain evidence="4">YMF1.00031</strain>
    </source>
</reference>
<gene>
    <name evidence="4" type="ORF">Dda_8283</name>
</gene>
<evidence type="ECO:0000259" key="2">
    <source>
        <dbReference type="Pfam" id="PF14612"/>
    </source>
</evidence>
<comment type="caution">
    <text evidence="4">The sequence shown here is derived from an EMBL/GenBank/DDBJ whole genome shotgun (WGS) entry which is preliminary data.</text>
</comment>